<dbReference type="FunFam" id="1.20.120.420:FF:000003">
    <property type="entry name" value="Methylthioribose-1-phosphate isomerase"/>
    <property type="match status" value="1"/>
</dbReference>
<dbReference type="NCBIfam" id="NF004326">
    <property type="entry name" value="PRK05720.1"/>
    <property type="match status" value="1"/>
</dbReference>
<dbReference type="GO" id="GO:0046523">
    <property type="term" value="F:S-methyl-5-thioribose-1-phosphate isomerase activity"/>
    <property type="evidence" value="ECO:0007669"/>
    <property type="project" value="UniProtKB-UniRule"/>
</dbReference>
<dbReference type="InterPro" id="IPR037171">
    <property type="entry name" value="NagB/RpiA_transferase-like"/>
</dbReference>
<dbReference type="PANTHER" id="PTHR43475">
    <property type="entry name" value="METHYLTHIORIBOSE-1-PHOSPHATE ISOMERASE"/>
    <property type="match status" value="1"/>
</dbReference>
<dbReference type="NCBIfam" id="TIGR00512">
    <property type="entry name" value="salvage_mtnA"/>
    <property type="match status" value="1"/>
</dbReference>
<dbReference type="InterPro" id="IPR000649">
    <property type="entry name" value="IF-2B-related"/>
</dbReference>
<comment type="pathway">
    <text evidence="6">Amino-acid biosynthesis; L-methionine biosynthesis via salvage pathway; L-methionine from S-methyl-5-thio-alpha-D-ribose 1-phosphate: step 1/6.</text>
</comment>
<dbReference type="STRING" id="37293.ENSANAP00000035694"/>
<dbReference type="InterPro" id="IPR005251">
    <property type="entry name" value="IF-M1Pi"/>
</dbReference>
<reference evidence="7" key="1">
    <citation type="submission" date="2025-08" db="UniProtKB">
        <authorList>
            <consortium name="Ensembl"/>
        </authorList>
    </citation>
    <scope>IDENTIFICATION</scope>
</reference>
<dbReference type="InterPro" id="IPR011559">
    <property type="entry name" value="Initiation_fac_2B_a/b/d"/>
</dbReference>
<proteinExistence type="inferred from homology"/>
<organism evidence="7 8">
    <name type="scientific">Aotus nancymaae</name>
    <name type="common">Ma's night monkey</name>
    <dbReference type="NCBI Taxonomy" id="37293"/>
    <lineage>
        <taxon>Eukaryota</taxon>
        <taxon>Metazoa</taxon>
        <taxon>Chordata</taxon>
        <taxon>Craniata</taxon>
        <taxon>Vertebrata</taxon>
        <taxon>Euteleostomi</taxon>
        <taxon>Mammalia</taxon>
        <taxon>Eutheria</taxon>
        <taxon>Euarchontoglires</taxon>
        <taxon>Primates</taxon>
        <taxon>Haplorrhini</taxon>
        <taxon>Platyrrhini</taxon>
        <taxon>Aotidae</taxon>
        <taxon>Aotus</taxon>
    </lineage>
</organism>
<name>A0A2K5ER50_AOTNA</name>
<keyword evidence="1 6" id="KW-0963">Cytoplasm</keyword>
<evidence type="ECO:0000256" key="3">
    <source>
        <dbReference type="ARBA" id="ARBA00023167"/>
    </source>
</evidence>
<keyword evidence="8" id="KW-1185">Reference proteome</keyword>
<feature type="site" description="Transition state stabilizer" evidence="6">
    <location>
        <position position="161"/>
    </location>
</feature>
<dbReference type="GO" id="GO:0005634">
    <property type="term" value="C:nucleus"/>
    <property type="evidence" value="ECO:0007669"/>
    <property type="project" value="UniProtKB-SubCell"/>
</dbReference>
<dbReference type="HAMAP" id="MF_01678">
    <property type="entry name" value="Salvage_MtnA"/>
    <property type="match status" value="1"/>
</dbReference>
<sequence length="356" mass="37899">MTLEAIRYSRGSLQILDQLLLPQQSRYEVVGSVCQAWEVGGAPAIALVGCLSLTVELQMGAGGPGLAALVAFVRDKLSFLVTAWPTAVNMACATRDLADAAAQEAEQEDATEEAVQERVIHCAEDMLEKDLRDNCIGHLRAHHLLDRVAPNGGKVTMLTHCNTSALATAGYGTALSVIRSLHSLGRLEHAFCTKTRPCNQGARLMAFELVYEQIPATLIADSMVAAAMAHRGVSAMIVGADRMVANGDTANKVGTYQLAIVAKHHGIPFYVAALSSSCDLRLETGKEIIIEERPSQELTDVNGVWTAAPGIGVWNPAFSVTPYDLITGSSITELGVFAPEELRAALTTTISSRDGT</sequence>
<protein>
    <recommendedName>
        <fullName evidence="6">Methylthioribose-1-phosphate isomerase</fullName>
        <shortName evidence="6">M1Pi</shortName>
        <shortName evidence="6">MTR-1-P isomerase</shortName>
        <ecNumber evidence="6">5.3.1.23</ecNumber>
    </recommendedName>
    <alternativeName>
        <fullName evidence="6">S-methyl-5-thioribose-1-phosphate isomerase</fullName>
    </alternativeName>
    <alternativeName>
        <fullName evidence="6">Translation initiation factor eIF-2B subunit alpha/beta/delta-like protein</fullName>
    </alternativeName>
</protein>
<keyword evidence="5 6" id="KW-0539">Nucleus</keyword>
<keyword evidence="3 6" id="KW-0486">Methionine biosynthesis</keyword>
<reference evidence="7" key="2">
    <citation type="submission" date="2025-09" db="UniProtKB">
        <authorList>
            <consortium name="Ensembl"/>
        </authorList>
    </citation>
    <scope>IDENTIFICATION</scope>
</reference>
<accession>A0A2K5ER50</accession>
<evidence type="ECO:0000256" key="6">
    <source>
        <dbReference type="HAMAP-Rule" id="MF_03119"/>
    </source>
</evidence>
<evidence type="ECO:0000256" key="5">
    <source>
        <dbReference type="ARBA" id="ARBA00023242"/>
    </source>
</evidence>
<dbReference type="Gene3D" id="3.40.50.10470">
    <property type="entry name" value="Translation initiation factor eif-2b, domain 2"/>
    <property type="match status" value="1"/>
</dbReference>
<dbReference type="FunFam" id="3.40.50.10470:FF:000003">
    <property type="entry name" value="Methylthioribose-1-phosphate isomerase"/>
    <property type="match status" value="1"/>
</dbReference>
<gene>
    <name evidence="6" type="primary">MRI1</name>
</gene>
<comment type="function">
    <text evidence="6">Catalyzes the interconversion of methylthioribose-1-phosphate (MTR-1-P) into methylthioribulose-1-phosphate (MTRu-1-P).</text>
</comment>
<dbReference type="OMA" id="RLWVDET"/>
<dbReference type="Ensembl" id="ENSANAT00000053763.1">
    <property type="protein sequence ID" value="ENSANAP00000035694.1"/>
    <property type="gene ID" value="ENSANAG00000035382.1"/>
</dbReference>
<dbReference type="SUPFAM" id="SSF100950">
    <property type="entry name" value="NagB/RpiA/CoA transferase-like"/>
    <property type="match status" value="1"/>
</dbReference>
<evidence type="ECO:0000313" key="7">
    <source>
        <dbReference type="Ensembl" id="ENSANAP00000035694.1"/>
    </source>
</evidence>
<comment type="similarity">
    <text evidence="6">Belongs to the eIF-2B alpha/beta/delta subunits family. MtnA subfamily.</text>
</comment>
<dbReference type="GeneTree" id="ENSGT00390000013732"/>
<dbReference type="PANTHER" id="PTHR43475:SF1">
    <property type="entry name" value="METHYLTHIORIBOSE-1-PHOSPHATE ISOMERASE"/>
    <property type="match status" value="1"/>
</dbReference>
<dbReference type="GO" id="GO:0005737">
    <property type="term" value="C:cytoplasm"/>
    <property type="evidence" value="ECO:0007669"/>
    <property type="project" value="UniProtKB-SubCell"/>
</dbReference>
<dbReference type="InterPro" id="IPR042529">
    <property type="entry name" value="IF_2B-like_C"/>
</dbReference>
<comment type="catalytic activity">
    <reaction evidence="6">
        <text>5-(methylsulfanyl)-alpha-D-ribose 1-phosphate = 5-(methylsulfanyl)-D-ribulose 1-phosphate</text>
        <dbReference type="Rhea" id="RHEA:19989"/>
        <dbReference type="ChEBI" id="CHEBI:58533"/>
        <dbReference type="ChEBI" id="CHEBI:58548"/>
        <dbReference type="EC" id="5.3.1.23"/>
    </reaction>
</comment>
<evidence type="ECO:0000256" key="1">
    <source>
        <dbReference type="ARBA" id="ARBA00022490"/>
    </source>
</evidence>
<dbReference type="Gene3D" id="1.20.120.420">
    <property type="entry name" value="translation initiation factor eif-2b, domain 1"/>
    <property type="match status" value="1"/>
</dbReference>
<dbReference type="Pfam" id="PF01008">
    <property type="entry name" value="IF-2B"/>
    <property type="match status" value="1"/>
</dbReference>
<evidence type="ECO:0000256" key="4">
    <source>
        <dbReference type="ARBA" id="ARBA00023235"/>
    </source>
</evidence>
<evidence type="ECO:0000256" key="2">
    <source>
        <dbReference type="ARBA" id="ARBA00022605"/>
    </source>
</evidence>
<dbReference type="UniPathway" id="UPA00904">
    <property type="reaction ID" value="UER00874"/>
</dbReference>
<comment type="subcellular location">
    <subcellularLocation>
        <location evidence="6">Cytoplasm</location>
    </subcellularLocation>
    <subcellularLocation>
        <location evidence="6">Nucleus</location>
    </subcellularLocation>
</comment>
<keyword evidence="2 6" id="KW-0028">Amino-acid biosynthesis</keyword>
<dbReference type="AlphaFoldDB" id="A0A2K5ER50"/>
<dbReference type="NCBIfam" id="TIGR00524">
    <property type="entry name" value="eIF-2B_rel"/>
    <property type="match status" value="1"/>
</dbReference>
<feature type="active site" description="Proton donor" evidence="6">
    <location>
        <position position="241"/>
    </location>
</feature>
<dbReference type="GO" id="GO:0019509">
    <property type="term" value="P:L-methionine salvage from methylthioadenosine"/>
    <property type="evidence" value="ECO:0007669"/>
    <property type="project" value="UniProtKB-UniRule"/>
</dbReference>
<dbReference type="EC" id="5.3.1.23" evidence="6"/>
<evidence type="ECO:0000313" key="8">
    <source>
        <dbReference type="Proteomes" id="UP000233020"/>
    </source>
</evidence>
<keyword evidence="4 6" id="KW-0413">Isomerase</keyword>
<dbReference type="Proteomes" id="UP000233020">
    <property type="component" value="Unplaced"/>
</dbReference>
<dbReference type="InterPro" id="IPR027363">
    <property type="entry name" value="M1Pi_N"/>
</dbReference>